<feature type="domain" description="ThiC-associated" evidence="2">
    <location>
        <begin position="27"/>
        <end position="107"/>
    </location>
</feature>
<feature type="compositionally biased region" description="Low complexity" evidence="1">
    <location>
        <begin position="216"/>
        <end position="225"/>
    </location>
</feature>
<dbReference type="GO" id="GO:0070284">
    <property type="term" value="F:phosphomethylpyrimidine synthase activity"/>
    <property type="evidence" value="ECO:0007669"/>
    <property type="project" value="UniProtKB-EC"/>
</dbReference>
<proteinExistence type="predicted"/>
<dbReference type="PANTHER" id="PTHR30557:SF1">
    <property type="entry name" value="PHOSPHOMETHYLPYRIMIDINE SYNTHASE, CHLOROPLASTIC"/>
    <property type="match status" value="1"/>
</dbReference>
<accession>A0A378AQD7</accession>
<dbReference type="InterPro" id="IPR025747">
    <property type="entry name" value="ThiC-associated_dom"/>
</dbReference>
<reference evidence="3 4" key="1">
    <citation type="submission" date="2018-06" db="EMBL/GenBank/DDBJ databases">
        <authorList>
            <consortium name="Pathogen Informatics"/>
            <person name="Doyle S."/>
        </authorList>
    </citation>
    <scope>NUCLEOTIDE SEQUENCE [LARGE SCALE GENOMIC DNA]</scope>
    <source>
        <strain evidence="3 4">NCTC9504</strain>
    </source>
</reference>
<name>A0A378AQD7_KLEPN</name>
<dbReference type="GO" id="GO:0009228">
    <property type="term" value="P:thiamine biosynthetic process"/>
    <property type="evidence" value="ECO:0007669"/>
    <property type="project" value="InterPro"/>
</dbReference>
<dbReference type="PANTHER" id="PTHR30557">
    <property type="entry name" value="THIAMINE BIOSYNTHESIS PROTEIN THIC"/>
    <property type="match status" value="1"/>
</dbReference>
<dbReference type="GO" id="GO:0005829">
    <property type="term" value="C:cytosol"/>
    <property type="evidence" value="ECO:0007669"/>
    <property type="project" value="TreeGrafter"/>
</dbReference>
<gene>
    <name evidence="3" type="primary">thiC_1</name>
    <name evidence="3" type="ORF">NCTC9504_06232</name>
</gene>
<dbReference type="InterPro" id="IPR002817">
    <property type="entry name" value="ThiC/BzaA/B"/>
</dbReference>
<sequence>MSTTKLTRREQREHAQRFIDTLAGTAFPNSRRIYVHGSQADIRVPMREIQLSPTLVGGDKDNPRYETNEPIPVYDTSGPYGDPDISIDVRQGLAKLRQPWIDARNDCAPLSERSSAYTKARLADDGLDELRFSGLLTPKRAVAGKCVTQLHYARQGIVTRRWSSSPFAKTWVANVSAARFCASSTQVKASAPTYRKTSPPSSFAMKWPPDAPSSPPTSTTRSLNR</sequence>
<dbReference type="Proteomes" id="UP000254020">
    <property type="component" value="Unassembled WGS sequence"/>
</dbReference>
<protein>
    <submittedName>
        <fullName evidence="3">Thiamin biosynthesis protein ThiC</fullName>
        <ecNumber evidence="3">4.1.99.17</ecNumber>
    </submittedName>
</protein>
<dbReference type="Pfam" id="PF13667">
    <property type="entry name" value="ThiC-associated"/>
    <property type="match status" value="1"/>
</dbReference>
<organism evidence="3 4">
    <name type="scientific">Klebsiella pneumoniae subsp. pneumoniae</name>
    <dbReference type="NCBI Taxonomy" id="72407"/>
    <lineage>
        <taxon>Bacteria</taxon>
        <taxon>Pseudomonadati</taxon>
        <taxon>Pseudomonadota</taxon>
        <taxon>Gammaproteobacteria</taxon>
        <taxon>Enterobacterales</taxon>
        <taxon>Enterobacteriaceae</taxon>
        <taxon>Klebsiella/Raoultella group</taxon>
        <taxon>Klebsiella</taxon>
        <taxon>Klebsiella pneumoniae complex</taxon>
    </lineage>
</organism>
<dbReference type="EC" id="4.1.99.17" evidence="3"/>
<evidence type="ECO:0000259" key="2">
    <source>
        <dbReference type="Pfam" id="PF13667"/>
    </source>
</evidence>
<evidence type="ECO:0000313" key="4">
    <source>
        <dbReference type="Proteomes" id="UP000254020"/>
    </source>
</evidence>
<dbReference type="EMBL" id="UGMA01000005">
    <property type="protein sequence ID" value="STV17349.1"/>
    <property type="molecule type" value="Genomic_DNA"/>
</dbReference>
<evidence type="ECO:0000256" key="1">
    <source>
        <dbReference type="SAM" id="MobiDB-lite"/>
    </source>
</evidence>
<keyword evidence="3" id="KW-0456">Lyase</keyword>
<feature type="region of interest" description="Disordered" evidence="1">
    <location>
        <begin position="188"/>
        <end position="225"/>
    </location>
</feature>
<dbReference type="GO" id="GO:0051536">
    <property type="term" value="F:iron-sulfur cluster binding"/>
    <property type="evidence" value="ECO:0007669"/>
    <property type="project" value="InterPro"/>
</dbReference>
<evidence type="ECO:0000313" key="3">
    <source>
        <dbReference type="EMBL" id="STV17349.1"/>
    </source>
</evidence>
<dbReference type="AlphaFoldDB" id="A0A378AQD7"/>